<dbReference type="Pfam" id="PF05729">
    <property type="entry name" value="NACHT"/>
    <property type="match status" value="1"/>
</dbReference>
<feature type="domain" description="NACHT" evidence="1">
    <location>
        <begin position="286"/>
        <end position="464"/>
    </location>
</feature>
<evidence type="ECO:0000259" key="1">
    <source>
        <dbReference type="Pfam" id="PF05729"/>
    </source>
</evidence>
<organism evidence="2 3">
    <name type="scientific">Mesorhizobium captivum</name>
    <dbReference type="NCBI Taxonomy" id="3072319"/>
    <lineage>
        <taxon>Bacteria</taxon>
        <taxon>Pseudomonadati</taxon>
        <taxon>Pseudomonadota</taxon>
        <taxon>Alphaproteobacteria</taxon>
        <taxon>Hyphomicrobiales</taxon>
        <taxon>Phyllobacteriaceae</taxon>
        <taxon>Mesorhizobium</taxon>
    </lineage>
</organism>
<dbReference type="InterPro" id="IPR027417">
    <property type="entry name" value="P-loop_NTPase"/>
</dbReference>
<evidence type="ECO:0000313" key="2">
    <source>
        <dbReference type="EMBL" id="MDX8496415.1"/>
    </source>
</evidence>
<evidence type="ECO:0000313" key="3">
    <source>
        <dbReference type="Proteomes" id="UP001271249"/>
    </source>
</evidence>
<dbReference type="EMBL" id="JAVIJC010000061">
    <property type="protein sequence ID" value="MDX8496415.1"/>
    <property type="molecule type" value="Genomic_DNA"/>
</dbReference>
<keyword evidence="3" id="KW-1185">Reference proteome</keyword>
<accession>A0ABU4ZDQ9</accession>
<protein>
    <submittedName>
        <fullName evidence="2">NACHT domain-containing protein</fullName>
    </submittedName>
</protein>
<comment type="caution">
    <text evidence="2">The sequence shown here is derived from an EMBL/GenBank/DDBJ whole genome shotgun (WGS) entry which is preliminary data.</text>
</comment>
<sequence>MEKVDLIRASLDGHAFHHAWAARSALELLPTTTDLQLISIEGFPKDEEGLSPSDASDEVADLVRFRGGRTSKTASRIEVVQFKYSIAKAAEPMRAVAAGKTIKKFAAAFEDYVKELGFDRASQIVRFELVTNRPIAPELTDGLAGLQQGNTMDGAARDQADAIATACGLDGRELRAFATMLSVLGGRGTLRGSIGGLAKAIASWSSSSDALARTRLIALQRLITDKAGSGGQSNNAVTRVDVLGALEIADERELFPAEAAFPPVERVIARDANNELLLKVDGLASPLLVHGVGGMGKTVLMQSLADRLAESNLVALFDGFGAGRWRDPADGRHLPQRALLQLINQIAAKGLCDLLLPGGTVEDLLRAFRRRLEQATASLRDQGFAGTVVLLLDAIDHSAMQAQATQTHSFAALLLESFSISPIEGVRLVGSCRTERLALTRGDVECELYEVPPFSNAEAHALVLAKYPNATSTDAATAYARSNGNPRILSMVLRQGPPFEVSRVGPKPSLTEALDELIAEQVQAARRNAKSLGAADAQIDAVLAGLSLLPPPVPVEELAAAQGVQAEAIQSFVADLFPLIEQTPYGLIFRDEPTETFVRKRADQDVASQEEVLRRLDDRQEVSNYAARTLPAVLRELGRKAQLFALAFIDRLPATATSGVAQRAIRLARLEAALHVAGKEGETDKLMALTLELARISEGYGRSDRYIRDNPDLIAIAADPEALRRLFEDRGNWPGARHASLAVANLMEDDNDEAWRNARRSLEWHDWRVRQIDGGKQRLPNTRQLDVYGPAWVAVALGRQRIVGEWLLRWEPAAGFAYAVEIVRLLEEHACISDKAAKRRDQLYQELGRIKQPATIYLLAVLTRSRSLSSGLRDRLVSKLVSASDLPNANTQTDDRDGLEGLTQAFVDVAMREVLAGRKAAAALLIDRASLNRPRIYVFDGVGRSWGEMSRWLLAGLVRATARGHDISIMDVAPVEIDNLVRRKIDRKTPVKYMLAVKEGLKVPPPSKRRRPDRKRAIDREGLHRFIDLRISPILTVLADAQEDLRQGKPDAAVKRLLDACDNEFNKLESYPYRDNRGFANRLTSRIAVQIANAMDIIDPATAARVCTYFEGSKYHHLPDESRIVWMLASHAAGASAALKLASAISDKLAAETSVDTRIGQQATLAHAVWPASTAEARSYFMAGLQLADSFSSDDIDETYGLLALAEAYRGPRLTPQTVHDFQRLCEMQMTGDADRYDWRAHSFALARIGGLEGLAIACRLLDRNRGGLKYDHLELCAALVEAEKLSPELAAVLIGVQSYKDWLAFRITDHLGRILPTIDGSHQATVLGYAACEVDRVYAAGIPSEIANGLRAFAVQYLSEQDPLRLRFEQLAVEENHAPDDDSKRGLLDIVFESRSDQSGEEWNLIEAIVAEADIASAAGIDAAVARLPEKHKVGRPTARLLKRLGEGAALPDLQIRFLDAVEQALLVGVEDKLLALDGILPEWMHASAAIRDHVAGWARRLCARHARDLAKSGWGGSHCQNRLIAICDGAITSGEIAALVLKHLDGQLGEMDRKSWLGLARQLTLSASSQSLGDGLSRYVRLAAKAIPDEFADGPWSTGFEVSDDQSAVVAGVIWSQLGSPNARTRWRAAHAVRRSVELNQPEVVEHLMGRIHSMDAGAFQDRSTNFFFLNAKLWLMLAMARIALDQPDRVVTYRQILEEIAFSTDLPHVLMRELARRILSSISICLPKTDGEALRKRCKLVNAHALKPERRDHYYGADFYGKVPDGYTRREPEFHFEYDFAKYRLVGLAEIFGSHQYETGDKVAAWVHRWSPGATNMWSGRGEDFDEWSGGRKPMLEGWNGHLAWHGLFLAAGEMLLTHRIVTTEWDRHPWKNWLSNELLSREDGRWLADDTSLTPVDIGSELTGGRDLPVPARSIELLPLANPDYLGPEWLVVDGMWDAKDGFDVTVSSALVPEADLSDAVLTLALLSQFDVWLPKRRHEDRFHVEMRPFQAWLDEVERARESGIDQSDPYGIRTARDDVIPVPDLVRDAGLYSLSPYHRIWSDGAAAKFRTEAWGRMSGSGRDKSEIRGRRALAHRSLIQQACASVGGSLVILIFTRRYMEGKHGDAAFPSRWLLVVVGPDGKPQPVVRIPTAVRRAVKAMAEHPRPEFKRALKVVRSARRANARSRRKA</sequence>
<name>A0ABU4ZDQ9_9HYPH</name>
<dbReference type="RefSeq" id="WP_320230104.1">
    <property type="nucleotide sequence ID" value="NZ_JAVIJB010000067.1"/>
</dbReference>
<proteinExistence type="predicted"/>
<dbReference type="Proteomes" id="UP001271249">
    <property type="component" value="Unassembled WGS sequence"/>
</dbReference>
<gene>
    <name evidence="2" type="ORF">RFN29_33375</name>
</gene>
<reference evidence="2 3" key="1">
    <citation type="submission" date="2023-08" db="EMBL/GenBank/DDBJ databases">
        <title>Implementing the SeqCode for naming new Mesorhizobium species isolated from Vachellia karroo root nodules.</title>
        <authorList>
            <person name="Van Lill M."/>
        </authorList>
    </citation>
    <scope>NUCLEOTIDE SEQUENCE [LARGE SCALE GENOMIC DNA]</scope>
    <source>
        <strain evidence="2 3">VK22B</strain>
    </source>
</reference>
<dbReference type="SUPFAM" id="SSF52540">
    <property type="entry name" value="P-loop containing nucleoside triphosphate hydrolases"/>
    <property type="match status" value="1"/>
</dbReference>
<dbReference type="InterPro" id="IPR007111">
    <property type="entry name" value="NACHT_NTPase"/>
</dbReference>